<organism evidence="1 2">
    <name type="scientific">Populus alba</name>
    <name type="common">White poplar</name>
    <dbReference type="NCBI Taxonomy" id="43335"/>
    <lineage>
        <taxon>Eukaryota</taxon>
        <taxon>Viridiplantae</taxon>
        <taxon>Streptophyta</taxon>
        <taxon>Embryophyta</taxon>
        <taxon>Tracheophyta</taxon>
        <taxon>Spermatophyta</taxon>
        <taxon>Magnoliopsida</taxon>
        <taxon>eudicotyledons</taxon>
        <taxon>Gunneridae</taxon>
        <taxon>Pentapetalae</taxon>
        <taxon>rosids</taxon>
        <taxon>fabids</taxon>
        <taxon>Malpighiales</taxon>
        <taxon>Salicaceae</taxon>
        <taxon>Saliceae</taxon>
        <taxon>Populus</taxon>
    </lineage>
</organism>
<accession>A0ACC4BPZ8</accession>
<gene>
    <name evidence="1" type="ORF">D5086_018290</name>
</gene>
<protein>
    <submittedName>
        <fullName evidence="1">Uncharacterized protein</fullName>
    </submittedName>
</protein>
<comment type="caution">
    <text evidence="1">The sequence shown here is derived from an EMBL/GenBank/DDBJ whole genome shotgun (WGS) entry which is preliminary data.</text>
</comment>
<reference evidence="1 2" key="1">
    <citation type="journal article" date="2024" name="Plant Biotechnol. J.">
        <title>Genome and CRISPR/Cas9 system of a widespread forest tree (Populus alba) in the world.</title>
        <authorList>
            <person name="Liu Y.J."/>
            <person name="Jiang P.F."/>
            <person name="Han X.M."/>
            <person name="Li X.Y."/>
            <person name="Wang H.M."/>
            <person name="Wang Y.J."/>
            <person name="Wang X.X."/>
            <person name="Zeng Q.Y."/>
        </authorList>
    </citation>
    <scope>NUCLEOTIDE SEQUENCE [LARGE SCALE GENOMIC DNA]</scope>
    <source>
        <strain evidence="2">cv. PAL-ZL1</strain>
    </source>
</reference>
<evidence type="ECO:0000313" key="1">
    <source>
        <dbReference type="EMBL" id="KAL3580455.1"/>
    </source>
</evidence>
<sequence length="70" mass="7849">MFILYRIGFHEALICTVYTVTNNASAMAGGAHFIMYINELDSCQQQLIENVQSFSALYLVDLLGKTVDEL</sequence>
<dbReference type="Proteomes" id="UP000309997">
    <property type="component" value="Unassembled WGS sequence"/>
</dbReference>
<evidence type="ECO:0000313" key="2">
    <source>
        <dbReference type="Proteomes" id="UP000309997"/>
    </source>
</evidence>
<name>A0ACC4BPZ8_POPAL</name>
<proteinExistence type="predicted"/>
<dbReference type="EMBL" id="RCHU02000009">
    <property type="protein sequence ID" value="KAL3580455.1"/>
    <property type="molecule type" value="Genomic_DNA"/>
</dbReference>
<keyword evidence="2" id="KW-1185">Reference proteome</keyword>